<evidence type="ECO:0000313" key="2">
    <source>
        <dbReference type="EMBL" id="KAG8240387.1"/>
    </source>
</evidence>
<gene>
    <name evidence="2" type="ORF">J437_LFUL002529</name>
</gene>
<keyword evidence="1" id="KW-0732">Signal</keyword>
<evidence type="ECO:0000256" key="1">
    <source>
        <dbReference type="SAM" id="SignalP"/>
    </source>
</evidence>
<reference evidence="2" key="1">
    <citation type="submission" date="2013-04" db="EMBL/GenBank/DDBJ databases">
        <authorList>
            <person name="Qu J."/>
            <person name="Murali S.C."/>
            <person name="Bandaranaike D."/>
            <person name="Bellair M."/>
            <person name="Blankenburg K."/>
            <person name="Chao H."/>
            <person name="Dinh H."/>
            <person name="Doddapaneni H."/>
            <person name="Downs B."/>
            <person name="Dugan-Rocha S."/>
            <person name="Elkadiri S."/>
            <person name="Gnanaolivu R.D."/>
            <person name="Hernandez B."/>
            <person name="Javaid M."/>
            <person name="Jayaseelan J.C."/>
            <person name="Lee S."/>
            <person name="Li M."/>
            <person name="Ming W."/>
            <person name="Munidasa M."/>
            <person name="Muniz J."/>
            <person name="Nguyen L."/>
            <person name="Ongeri F."/>
            <person name="Osuji N."/>
            <person name="Pu L.-L."/>
            <person name="Puazo M."/>
            <person name="Qu C."/>
            <person name="Quiroz J."/>
            <person name="Raj R."/>
            <person name="Weissenberger G."/>
            <person name="Xin Y."/>
            <person name="Zou X."/>
            <person name="Han Y."/>
            <person name="Richards S."/>
            <person name="Worley K."/>
            <person name="Muzny D."/>
            <person name="Gibbs R."/>
        </authorList>
    </citation>
    <scope>NUCLEOTIDE SEQUENCE</scope>
    <source>
        <strain evidence="2">Sampled in the wild</strain>
    </source>
</reference>
<dbReference type="OrthoDB" id="6355109at2759"/>
<name>A0A8K0KT47_LADFU</name>
<dbReference type="Proteomes" id="UP000792457">
    <property type="component" value="Unassembled WGS sequence"/>
</dbReference>
<organism evidence="2 3">
    <name type="scientific">Ladona fulva</name>
    <name type="common">Scarce chaser dragonfly</name>
    <name type="synonym">Libellula fulva</name>
    <dbReference type="NCBI Taxonomy" id="123851"/>
    <lineage>
        <taxon>Eukaryota</taxon>
        <taxon>Metazoa</taxon>
        <taxon>Ecdysozoa</taxon>
        <taxon>Arthropoda</taxon>
        <taxon>Hexapoda</taxon>
        <taxon>Insecta</taxon>
        <taxon>Pterygota</taxon>
        <taxon>Palaeoptera</taxon>
        <taxon>Odonata</taxon>
        <taxon>Epiprocta</taxon>
        <taxon>Anisoptera</taxon>
        <taxon>Libelluloidea</taxon>
        <taxon>Libellulidae</taxon>
        <taxon>Ladona</taxon>
    </lineage>
</organism>
<proteinExistence type="predicted"/>
<sequence>MFSGTKSGNHWEKSVMCLLLATLLISGVVESLVVPMSATNGDDNAISSSGAAEQLGFPYAYAVPPQCMTTPLREMAPRLRRLCVAIATISNIPGGMDRFYVDDKAMRDNGALLDSGVKRQDIDHVFLRFGRSR</sequence>
<dbReference type="AlphaFoldDB" id="A0A8K0KT47"/>
<accession>A0A8K0KT47</accession>
<keyword evidence="3" id="KW-1185">Reference proteome</keyword>
<dbReference type="EMBL" id="KZ312451">
    <property type="protein sequence ID" value="KAG8240387.1"/>
    <property type="molecule type" value="Genomic_DNA"/>
</dbReference>
<protein>
    <submittedName>
        <fullName evidence="2">Uncharacterized protein</fullName>
    </submittedName>
</protein>
<comment type="caution">
    <text evidence="2">The sequence shown here is derived from an EMBL/GenBank/DDBJ whole genome shotgun (WGS) entry which is preliminary data.</text>
</comment>
<feature type="signal peptide" evidence="1">
    <location>
        <begin position="1"/>
        <end position="31"/>
    </location>
</feature>
<reference evidence="2" key="2">
    <citation type="submission" date="2017-10" db="EMBL/GenBank/DDBJ databases">
        <title>Ladona fulva Genome sequencing and assembly.</title>
        <authorList>
            <person name="Murali S."/>
            <person name="Richards S."/>
            <person name="Bandaranaike D."/>
            <person name="Bellair M."/>
            <person name="Blankenburg K."/>
            <person name="Chao H."/>
            <person name="Dinh H."/>
            <person name="Doddapaneni H."/>
            <person name="Dugan-Rocha S."/>
            <person name="Elkadiri S."/>
            <person name="Gnanaolivu R."/>
            <person name="Hernandez B."/>
            <person name="Skinner E."/>
            <person name="Javaid M."/>
            <person name="Lee S."/>
            <person name="Li M."/>
            <person name="Ming W."/>
            <person name="Munidasa M."/>
            <person name="Muniz J."/>
            <person name="Nguyen L."/>
            <person name="Hughes D."/>
            <person name="Osuji N."/>
            <person name="Pu L.-L."/>
            <person name="Puazo M."/>
            <person name="Qu C."/>
            <person name="Quiroz J."/>
            <person name="Raj R."/>
            <person name="Weissenberger G."/>
            <person name="Xin Y."/>
            <person name="Zou X."/>
            <person name="Han Y."/>
            <person name="Worley K."/>
            <person name="Muzny D."/>
            <person name="Gibbs R."/>
        </authorList>
    </citation>
    <scope>NUCLEOTIDE SEQUENCE</scope>
    <source>
        <strain evidence="2">Sampled in the wild</strain>
    </source>
</reference>
<feature type="chain" id="PRO_5035430876" evidence="1">
    <location>
        <begin position="32"/>
        <end position="133"/>
    </location>
</feature>
<evidence type="ECO:0000313" key="3">
    <source>
        <dbReference type="Proteomes" id="UP000792457"/>
    </source>
</evidence>